<dbReference type="STRING" id="1977882.B9T28_04190"/>
<dbReference type="InterPro" id="IPR010069">
    <property type="entry name" value="CdiA_FHA1_rpt"/>
</dbReference>
<comment type="caution">
    <text evidence="10">The sequence shown here is derived from an EMBL/GenBank/DDBJ whole genome shotgun (WGS) entry which is preliminary data.</text>
</comment>
<evidence type="ECO:0000256" key="6">
    <source>
        <dbReference type="SAM" id="Coils"/>
    </source>
</evidence>
<evidence type="ECO:0000256" key="5">
    <source>
        <dbReference type="ARBA" id="ARBA00024043"/>
    </source>
</evidence>
<keyword evidence="8" id="KW-1133">Transmembrane helix</keyword>
<evidence type="ECO:0000256" key="8">
    <source>
        <dbReference type="SAM" id="Phobius"/>
    </source>
</evidence>
<dbReference type="InterPro" id="IPR024973">
    <property type="entry name" value="ESPR"/>
</dbReference>
<keyword evidence="8" id="KW-0812">Transmembrane</keyword>
<keyword evidence="11" id="KW-1185">Reference proteome</keyword>
<feature type="compositionally biased region" description="Polar residues" evidence="7">
    <location>
        <begin position="3458"/>
        <end position="3492"/>
    </location>
</feature>
<feature type="transmembrane region" description="Helical" evidence="8">
    <location>
        <begin position="59"/>
        <end position="80"/>
    </location>
</feature>
<dbReference type="Proteomes" id="UP000242765">
    <property type="component" value="Unassembled WGS sequence"/>
</dbReference>
<evidence type="ECO:0000256" key="7">
    <source>
        <dbReference type="SAM" id="MobiDB-lite"/>
    </source>
</evidence>
<evidence type="ECO:0000313" key="11">
    <source>
        <dbReference type="Proteomes" id="UP000242765"/>
    </source>
</evidence>
<evidence type="ECO:0000256" key="2">
    <source>
        <dbReference type="ARBA" id="ARBA00022656"/>
    </source>
</evidence>
<reference evidence="10 11" key="1">
    <citation type="submission" date="2017-04" db="EMBL/GenBank/DDBJ databases">
        <title>High diversity of culturable Acinetobacter species in natural soil and water ecosystems.</title>
        <authorList>
            <person name="Nemec A."/>
            <person name="Radolfova-Krizova L."/>
        </authorList>
    </citation>
    <scope>NUCLEOTIDE SEQUENCE [LARGE SCALE GENOMIC DNA]</scope>
    <source>
        <strain evidence="10 11">ANC 4999</strain>
    </source>
</reference>
<comment type="subcellular location">
    <subcellularLocation>
        <location evidence="1">Target cell</location>
        <location evidence="1">Target cell cytoplasm</location>
    </subcellularLocation>
</comment>
<name>A0A1Y3CKP6_9GAMM</name>
<feature type="compositionally biased region" description="Polar residues" evidence="7">
    <location>
        <begin position="2200"/>
        <end position="2231"/>
    </location>
</feature>
<feature type="compositionally biased region" description="Polar residues" evidence="7">
    <location>
        <begin position="486"/>
        <end position="496"/>
    </location>
</feature>
<keyword evidence="8" id="KW-0472">Membrane</keyword>
<dbReference type="Pfam" id="PF04829">
    <property type="entry name" value="PT-VENN"/>
    <property type="match status" value="1"/>
</dbReference>
<keyword evidence="2" id="KW-0800">Toxin</keyword>
<dbReference type="InterPro" id="IPR012334">
    <property type="entry name" value="Pectin_lyas_fold"/>
</dbReference>
<feature type="coiled-coil region" evidence="6">
    <location>
        <begin position="3561"/>
        <end position="3593"/>
    </location>
</feature>
<dbReference type="Gene3D" id="2.160.20.10">
    <property type="entry name" value="Single-stranded right-handed beta-helix, Pectin lyase-like"/>
    <property type="match status" value="1"/>
</dbReference>
<proteinExistence type="inferred from homology"/>
<dbReference type="OrthoDB" id="2664633at2"/>
<gene>
    <name evidence="10" type="ORF">B9T28_04190</name>
</gene>
<dbReference type="SUPFAM" id="SSF51126">
    <property type="entry name" value="Pectin lyase-like"/>
    <property type="match status" value="1"/>
</dbReference>
<dbReference type="RefSeq" id="WP_086202703.1">
    <property type="nucleotide sequence ID" value="NZ_NEGB01000002.1"/>
</dbReference>
<dbReference type="NCBIfam" id="TIGR01901">
    <property type="entry name" value="adhes_NPXG"/>
    <property type="match status" value="1"/>
</dbReference>
<dbReference type="InterPro" id="IPR008638">
    <property type="entry name" value="FhaB/CdiA-like_TPS"/>
</dbReference>
<protein>
    <recommendedName>
        <fullName evidence="9">Filamentous haemagglutinin FhaB/tRNA nuclease CdiA-like TPS domain-containing protein</fullName>
    </recommendedName>
</protein>
<dbReference type="InterPro" id="IPR025157">
    <property type="entry name" value="Hemagglutinin_rpt"/>
</dbReference>
<feature type="region of interest" description="Disordered" evidence="7">
    <location>
        <begin position="2194"/>
        <end position="2238"/>
    </location>
</feature>
<dbReference type="Pfam" id="PF13332">
    <property type="entry name" value="Fil_haemagg_2"/>
    <property type="match status" value="5"/>
</dbReference>
<dbReference type="SMART" id="SM00912">
    <property type="entry name" value="Haemagg_act"/>
    <property type="match status" value="1"/>
</dbReference>
<feature type="region of interest" description="Disordered" evidence="7">
    <location>
        <begin position="3458"/>
        <end position="3504"/>
    </location>
</feature>
<feature type="domain" description="Filamentous haemagglutinin FhaB/tRNA nuclease CdiA-like TPS" evidence="9">
    <location>
        <begin position="102"/>
        <end position="222"/>
    </location>
</feature>
<dbReference type="InterPro" id="IPR011050">
    <property type="entry name" value="Pectin_lyase_fold/virulence"/>
</dbReference>
<dbReference type="EMBL" id="NEGB01000002">
    <property type="protein sequence ID" value="OTG66459.1"/>
    <property type="molecule type" value="Genomic_DNA"/>
</dbReference>
<dbReference type="NCBIfam" id="TIGR01731">
    <property type="entry name" value="fil_hemag_20aa"/>
    <property type="match status" value="31"/>
</dbReference>
<dbReference type="InterPro" id="IPR006914">
    <property type="entry name" value="VENN_dom"/>
</dbReference>
<evidence type="ECO:0000259" key="9">
    <source>
        <dbReference type="SMART" id="SM00912"/>
    </source>
</evidence>
<comment type="similarity">
    <text evidence="5">In the N-terminal section; belongs to the CdiA toxin family.</text>
</comment>
<evidence type="ECO:0000313" key="10">
    <source>
        <dbReference type="EMBL" id="OTG66459.1"/>
    </source>
</evidence>
<accession>A0A1Y3CKP6</accession>
<keyword evidence="3" id="KW-1266">Target cell cytoplasm</keyword>
<evidence type="ECO:0000256" key="3">
    <source>
        <dbReference type="ARBA" id="ARBA00022913"/>
    </source>
</evidence>
<feature type="region of interest" description="Disordered" evidence="7">
    <location>
        <begin position="456"/>
        <end position="500"/>
    </location>
</feature>
<keyword evidence="6" id="KW-0175">Coiled coil</keyword>
<evidence type="ECO:0000256" key="4">
    <source>
        <dbReference type="ARBA" id="ARBA00023026"/>
    </source>
</evidence>
<feature type="compositionally biased region" description="Polar residues" evidence="7">
    <location>
        <begin position="456"/>
        <end position="465"/>
    </location>
</feature>
<sequence length="3994" mass="423807">MNKNRYRVIFSQARGMFIAVAEIVKSRTKTAGQSNGVGTLELEDTIDAASITYKKLNPLNFSVISILGAAIYTLPLTSIANSQITADKSAPNSQQATILNSGNGLTQVNIQTPSSGGVSRNTYTQFDVGQEGAILNNSRNSTQTQIGGWVQGNPWLAKGEAKVILNEVNSSNPSQLKGYLEVAGKQAQVVIANPSGLICDGCGVINADRFSLTTGQVEMNQGYLESFRVREGQITIEGKGLNGSLTPYTDIYTRALNVNAGLYANHLDVVLGQNDIKVKDQTSPQVTATTGQTNSKTPPSYALDVGQLGGMYAGKILLVGTEHGLGVRNMGSINTTAGQLTLSVNGDLSNTGNVIANKDQIAIQAQNVKNSGNISSTQHQIKINATDIQNNGLIATNDELQLNAQAKINNNGGVINAGRLDFTAQNLSNDKGKIEQTGQQQLQISAKALDNSQGLLGQASKDNLGSGNGQQPGGTTTPPTVKDPQDYSSAQDSSTVEIAEPQDSIPKTFAAGKIQIAQEMSNIAGTIVNNQDISLQVLDSIKNNAGEIQLPELQFKGLNFENQQGKLTAKVVNITAEHVNNQKGLIDATESFDLTAQQLNNNLGRLQSAKALNLTSTQIDNSQGQILATDALTLNSENTNNSQGLIGSVYADAQLTIKILDNSKGEISAKNIQLTGKTLTNQQGTIQSKTGNLNIDVDQIDNGTAEDSAGHLIAAQNLKLNAQQLLSTGQIYAGHTANLTVNQLQQHGQLAALNQVKVQSENIVSNQNAVWVAGLDLDGKLSNADARLNINTQQVQIAGKVLAGAEIQINADQIADLSHSENQAKNIKINTAQLTTANAKIIADQQLDIHATQNINNQKGQYSAGQINLNTVHLNNDQGLIQHTGQADFVLDIVDRIDNNKGQIVSNAQRTVIKTNTLNSVEGAILHAGDQQLQITAQNLQGQQGKIQSNSNLQLDLGTANLDNATTTAQNINLTATELSHQHGQLIQSDANGQLNINVAQTLNNTSGVISAAGQAQLNVSQLNNSSGKLLADGQLGINANDITNMQGTVYTDQSLNIVAKHGINNQQGVLAAKHAVYVNAQSLNNTDGALQSEQSKLDLNIGGSLNNQRGKLLSNQDLNIQSLSLNNVSGTVFSNQALKLEIEGTIENQSGTIAANNNILINAQSLDNTSGQIRSEKEQLNIITQQNINNNSGILLAAKNVAITAQDVSSQNGQIQAGQHANLDVKSLDNTAGTLYAEDQLELNASEHINNQDGIIAANQAFNLNASSLSNNGGKLIAQQSGMQLHIVKELSNIKGEISAAQDLAINSGRWNNAEGKAVAGQTLQVNTSTLDNRLGMIYAENHTKIEATGQINNTAGVIASKQIDLTSQSLLNDLGKIRAEQGSLNLSVNNELSNLSGEIFAEKEANLKAQHISNQNGKIQSILKTKIETNTLDNQSGTIYTQDQLQLLAQSVIQNQQGTIAAQKDLQIKSADLNNDQGVIQSEQGRADLFVQGIFNNHQGKLFSGKGLDLIAQGVDNRLGQISSLEKLNLDSQLQTLNNESGKILADQILLKTGLLNNNSGLIQSNTELAIDTQHYNLLNQNSGADGGILSQGKLNLTNVQQLLNDNGILASADDVHISAQQLSNQKGQINSQGNLTIAQQQSGGLLNNQGQIQALKNIQIHLDQLNNSGQGSHIVAGGDLSIQAQVIDNRQNLDDTILGGLDAQNIQLDAGELNNQSGGIRASKDATLLIQQNFNNQQGSVTSLGKLSIGGSQKTLNINNSGGELIAKNGLSIGANDLINQGKMISLADAEISLKQNFIHKQGDELSVNGLLNINSEHDFINQSTLSAGQGLTVNAQNISNQTGASISSIATHLIANDVIHNQGLINGELTHLQANFVWNDGAKIYGDHIAIQAQTLNNKSNQDRIGAVIASRGDIDLGINILNNQAGGLINSDSKDNAWILSMGQLNIGGSLDSNYQAQGQAQLINNRSATIESQGNMRLSAKEIQNLNDNFSVHSVLESSKFVHSYEDNRAPGVDVTDLIVGLEKGDGFDWLVLSDGRRLQTYNIFEYNKETYVPEVLTSTPGQILSGGDMLIQSDHVVNDQSQILAAGTLKVEGTNIDNKEYLADKLIQYKNPKKWFYDSGRKSSMAYAPADETKPYTLSGLHGGNKVIGIPAAEIKDKTNDSVQVDVTGSKQAQAIEYEKQQAKKQQVEVDAGQQTNVKQSENEQTQQFGELGPNGSQQQAQPTENKKVDSAQQLDSLEKNLSGVDEASNYEVRSVEQKTITLPSNALYSTTKDSQAQYLVETDPAFSQYKNWLSSDYMLGVLGRDPANQQKRLGDGFYEQRLVQDQIAQLTGHRFLSGYGSDEEQYKALMNNGLNFAQSYNLRPGIALTAAQISQLTSDIVWLEEKTITLADGTTTKALVPQVYVRARSSDLKGDGTLISANQVQLDMKGDVLNQATIFGRDALIISANNVNQLAGRMEANRIGIKTQNDLNNIGGQIVAKEAASFDIGGNLNVSSTLTSNYKQTGRSTYGFTEIDRKAGIYVGNNQTTLDDTDNLKMTLNIKVGGNTTLKGAEILNANGSTILQTQGDVNLETLQTERVNNSYKNKKNYDFSTTQTDVGNQIISKGDVTITGKNIDITGSQISSEQGRTTLSAEERLDIQEGRARSTVEHADEVTKKGFLSSKTTKNYRKDMSNESIGSTIDGKEVVLDAKNIKIQGSDIVSDELTQIQAKENINITAAQNQYLNVSEHSTKKSGFTSSFSNGVASLGYGKSNLKAQQDNQSSILTQSQISSKNGDTNIIAGKNLTVEAALIQSGKDLNIIGQNVNLNAGYQVSTEHSKVQSKNSGLSVGVTYSAGTAGKSAYDKSAENGQFSDSTVGKVMSRAEAARKATMAAATPVVITAGSQKTQQTSNRLSTQAVVTEVAAKGNVKIIANDGSINSQGAKISAEGDALLHAKDNINLGVVQNTHTEKADSKRSGFSIDNRDHLAPIGVYNDKNKGDGQVVKTTGTQISVGGKSTLQTEQGDINIIGSSVVSQGDNIINAARNVTIKSAQSSQSQHDSQLSKGWGSAQISDTERFDGYMSSSSLKNSDSIEQQRSQIGSLGGNINIRAGNQYTQQVADIIAKKDINITAKDIAILEDKNKGKSEQSSKDLKIGVFSRVSSPLIDLVNAIEGATNSKADDRTKALQGLAAAAQGYQTYSDIQGASFAKAEAGIGFKTSQNQQSNQYTTSQQNNLNAGGNVNLTSTEGNIHLQNTQVKAKENISLDSAKDILLESGQSHQKIDGKNSNAGVSYGVGASVGAQTGVYVYAEAGYGKGSNHTDNNSHTQTTLESDKLSLKSKGDTTLNGVQATANRIDADVGGKLSIISTQDTMNQAIEQTGVGARVQVSLGTAWQASGNYSNSNAKGSSSSVNQQSGLFAGDGGYHVKADSVDLKGGAIVSTAVKDKNDLTANSLTFNNIENNSAHNATSVSLAGGTSSKNDKASNPTNNDNWRNSTSFSPSLPQHEADKDSSTTYATLSEGNIKIGGKSTTVEALGIHSDASTANRPVEILPNLQEILDKQKTVADATSTIAAATRTYSQNQQKKAEAEKQTAKQNVLEQLNQNSDALNYYQSLDPAKQEEYLSQYSPDYAKASQSNQDWGMGGDKSRAINAVTMAITGALGGQTDIQVVANTLAPYAAYKIGKEFGHGEDKNTTAQLVSHAILGATLAYVNGGNLAAGGSAAVASEAAATYFTNQYKDDKRYQNEKGEFIPNLLPEDVKTQIRDLITAIGAVAGGTVGDSAFSAQLAGVVGQNAAENNEMSLPFPVNTERGQGLQSIVEYGNKNGWNNKQIKEAVAKESRGRDFQGEQYTKALVYGSAALGMGVAAPEIMGLSALGGGVIGGGTSALTYANTTPKNEFSYKKLTIYTGGGAVTGVAAGVTKNPLLILGSGAAGAYATQYVAEGKANLSSAIISGGFGVLGGKLGSLGCGTACQFIMTYPTSVAATTITDKSIEKMDKAKNERK</sequence>
<dbReference type="GO" id="GO:0003824">
    <property type="term" value="F:catalytic activity"/>
    <property type="evidence" value="ECO:0007669"/>
    <property type="project" value="UniProtKB-ARBA"/>
</dbReference>
<dbReference type="Pfam" id="PF05860">
    <property type="entry name" value="TPS"/>
    <property type="match status" value="1"/>
</dbReference>
<dbReference type="GO" id="GO:0090729">
    <property type="term" value="F:toxin activity"/>
    <property type="evidence" value="ECO:0007669"/>
    <property type="project" value="UniProtKB-KW"/>
</dbReference>
<organism evidence="10 11">
    <name type="scientific">Acinetobacter silvestris</name>
    <dbReference type="NCBI Taxonomy" id="1977882"/>
    <lineage>
        <taxon>Bacteria</taxon>
        <taxon>Pseudomonadati</taxon>
        <taxon>Pseudomonadota</taxon>
        <taxon>Gammaproteobacteria</taxon>
        <taxon>Moraxellales</taxon>
        <taxon>Moraxellaceae</taxon>
        <taxon>Acinetobacter</taxon>
    </lineage>
</organism>
<evidence type="ECO:0000256" key="1">
    <source>
        <dbReference type="ARBA" id="ARBA00004219"/>
    </source>
</evidence>
<dbReference type="Pfam" id="PF13018">
    <property type="entry name" value="ESPR"/>
    <property type="match status" value="1"/>
</dbReference>
<keyword evidence="4" id="KW-0843">Virulence</keyword>